<feature type="compositionally biased region" description="Acidic residues" evidence="1">
    <location>
        <begin position="194"/>
        <end position="206"/>
    </location>
</feature>
<organism evidence="2 3">
    <name type="scientific">Lactuca virosa</name>
    <dbReference type="NCBI Taxonomy" id="75947"/>
    <lineage>
        <taxon>Eukaryota</taxon>
        <taxon>Viridiplantae</taxon>
        <taxon>Streptophyta</taxon>
        <taxon>Embryophyta</taxon>
        <taxon>Tracheophyta</taxon>
        <taxon>Spermatophyta</taxon>
        <taxon>Magnoliopsida</taxon>
        <taxon>eudicotyledons</taxon>
        <taxon>Gunneridae</taxon>
        <taxon>Pentapetalae</taxon>
        <taxon>asterids</taxon>
        <taxon>campanulids</taxon>
        <taxon>Asterales</taxon>
        <taxon>Asteraceae</taxon>
        <taxon>Cichorioideae</taxon>
        <taxon>Cichorieae</taxon>
        <taxon>Lactucinae</taxon>
        <taxon>Lactuca</taxon>
    </lineage>
</organism>
<dbReference type="AlphaFoldDB" id="A0AAU9P2D2"/>
<evidence type="ECO:0000313" key="2">
    <source>
        <dbReference type="EMBL" id="CAH1444093.1"/>
    </source>
</evidence>
<comment type="caution">
    <text evidence="2">The sequence shown here is derived from an EMBL/GenBank/DDBJ whole genome shotgun (WGS) entry which is preliminary data.</text>
</comment>
<reference evidence="2 3" key="1">
    <citation type="submission" date="2022-01" db="EMBL/GenBank/DDBJ databases">
        <authorList>
            <person name="Xiong W."/>
            <person name="Schranz E."/>
        </authorList>
    </citation>
    <scope>NUCLEOTIDE SEQUENCE [LARGE SCALE GENOMIC DNA]</scope>
</reference>
<protein>
    <submittedName>
        <fullName evidence="2">Uncharacterized protein</fullName>
    </submittedName>
</protein>
<evidence type="ECO:0000256" key="1">
    <source>
        <dbReference type="SAM" id="MobiDB-lite"/>
    </source>
</evidence>
<evidence type="ECO:0000313" key="3">
    <source>
        <dbReference type="Proteomes" id="UP001157418"/>
    </source>
</evidence>
<name>A0AAU9P2D2_9ASTR</name>
<gene>
    <name evidence="2" type="ORF">LVIROSA_LOCUS29959</name>
</gene>
<accession>A0AAU9P2D2</accession>
<dbReference type="PANTHER" id="PTHR34451:SF7">
    <property type="entry name" value="PHD FINGER FAMILY PROTEIN"/>
    <property type="match status" value="1"/>
</dbReference>
<feature type="region of interest" description="Disordered" evidence="1">
    <location>
        <begin position="191"/>
        <end position="234"/>
    </location>
</feature>
<keyword evidence="3" id="KW-1185">Reference proteome</keyword>
<dbReference type="PANTHER" id="PTHR34451">
    <property type="entry name" value="PHD FINGER FAMILY PROTEIN"/>
    <property type="match status" value="1"/>
</dbReference>
<sequence>MNQNTSTKLKEFICSKCYCEDQKLIHNVLYRSQHQRLCTSCVLFTCKEFFCPTCFGVHGLITQGTLITCQRCNSKSHPLCFSSNPSHSGAPPMCAACVNPDTLIFNPKGLRMKGVDRVMNVIDEKSVILFLTAAKVGGMLMCGASEVLKDNVGMLVAKTVIERKNAILGVIRAMRDHDLKNKDRKVESLLDFSNSEDDDSDDDDTSCETLSDNGRMQSLSIEGEVSEAVPMERD</sequence>
<dbReference type="EMBL" id="CAKMRJ010005523">
    <property type="protein sequence ID" value="CAH1444093.1"/>
    <property type="molecule type" value="Genomic_DNA"/>
</dbReference>
<proteinExistence type="predicted"/>
<dbReference type="Proteomes" id="UP001157418">
    <property type="component" value="Unassembled WGS sequence"/>
</dbReference>